<dbReference type="HOGENOM" id="CLU_332682_0_0_1"/>
<feature type="compositionally biased region" description="Basic and acidic residues" evidence="4">
    <location>
        <begin position="429"/>
        <end position="443"/>
    </location>
</feature>
<feature type="compositionally biased region" description="Polar residues" evidence="4">
    <location>
        <begin position="634"/>
        <end position="649"/>
    </location>
</feature>
<feature type="region of interest" description="Disordered" evidence="4">
    <location>
        <begin position="68"/>
        <end position="101"/>
    </location>
</feature>
<feature type="compositionally biased region" description="Low complexity" evidence="4">
    <location>
        <begin position="650"/>
        <end position="689"/>
    </location>
</feature>
<dbReference type="EMBL" id="AMQM01004267">
    <property type="status" value="NOT_ANNOTATED_CDS"/>
    <property type="molecule type" value="Genomic_DNA"/>
</dbReference>
<dbReference type="AlphaFoldDB" id="T1F5H4"/>
<dbReference type="PANTHER" id="PTHR23196">
    <property type="entry name" value="PAX TRANSCRIPTION ACTIVATION DOMAIN INTERACTING PROTEIN"/>
    <property type="match status" value="1"/>
</dbReference>
<dbReference type="RefSeq" id="XP_009017461.1">
    <property type="nucleotide sequence ID" value="XM_009019213.1"/>
</dbReference>
<feature type="region of interest" description="Disordered" evidence="4">
    <location>
        <begin position="429"/>
        <end position="454"/>
    </location>
</feature>
<feature type="compositionally biased region" description="Low complexity" evidence="4">
    <location>
        <begin position="254"/>
        <end position="267"/>
    </location>
</feature>
<organism evidence="6 7">
    <name type="scientific">Helobdella robusta</name>
    <name type="common">Californian leech</name>
    <dbReference type="NCBI Taxonomy" id="6412"/>
    <lineage>
        <taxon>Eukaryota</taxon>
        <taxon>Metazoa</taxon>
        <taxon>Spiralia</taxon>
        <taxon>Lophotrochozoa</taxon>
        <taxon>Annelida</taxon>
        <taxon>Clitellata</taxon>
        <taxon>Hirudinea</taxon>
        <taxon>Rhynchobdellida</taxon>
        <taxon>Glossiphoniidae</taxon>
        <taxon>Helobdella</taxon>
    </lineage>
</organism>
<sequence>MDFRNVNYVHDDDIGDRRYQSCGDNNNISKYYNINNNNYNNNKYLDSNNNSKPDSSLIMTNENHLLKTSAKNKPWNKSSKKNKNHHNNNNDNSVPYINYNNNKSKHITSSIFKNTFNTNYLDEKQHQPHRPQKQLQQQQQQQQQQQPQRQPQQLRQFNLTRWSKLRGNTTEHLLEHLNDINDADHNITRTNNNNFIGSTNIAKINYNNDNIVKGNNNTTTNNKNFADNYINTSLRILLETRLLLVEVKPPQRQPPTTTSSSFSSQWSADHKAGNDEVSRSITGDDHNDIGRGDCDEGRRDGSMVKGAWSCYCDDWVRIQRDPRLSYAMCMMRGLHAYSCTLCVFVVETSEANAKERNYINNNNINNPFKNINNNISYINNSNISYFNNNIINNINNTYLGSSVDSQDYTNHDGNHRHANNVYDMIMQNDHKDKDDDADDKNNDDNIVENTHGQPLLDELFTRRHEKIGERMRRRREELKMNRRKRGRRAMVLKERRKLKDVVERRRDGSREERKAIFGMYQQKKSVTTATTAASVATTVTTDATNASLNATSACFDRKVIGKLSEENNERRMKEEVGLEEDEDDDGPTARVSRLQHQKHQHKHQQQQHHHQHQQQRHKVAMRFSSLKRQQQQQASKGKQNLITFKQNEQIPSLLTTTTPELTPTTTSTTPITPTTTSTPITSTTTTTTTMNTSDDRQTFTKFSKSNKLKLTGNIINVKQTTDHSPPQLNTSNNTTFIASTNLVQELNCSRCRSSSSSRSNVTSRNKSNLVKSSFSNLAISKISKDNYYNVWHSDGSLLNAGGADMGGSSNTDTVADAGVHSTVQLSYNVQLKFNFATSKAQKNQVETIKYSKHAFKQKLK</sequence>
<dbReference type="InterPro" id="IPR051579">
    <property type="entry name" value="DDR_Transcriptional_Reg"/>
</dbReference>
<evidence type="ECO:0000256" key="4">
    <source>
        <dbReference type="SAM" id="MobiDB-lite"/>
    </source>
</evidence>
<feature type="region of interest" description="Disordered" evidence="4">
    <location>
        <begin position="248"/>
        <end position="302"/>
    </location>
</feature>
<reference evidence="5 7" key="2">
    <citation type="journal article" date="2013" name="Nature">
        <title>Insights into bilaterian evolution from three spiralian genomes.</title>
        <authorList>
            <person name="Simakov O."/>
            <person name="Marletaz F."/>
            <person name="Cho S.J."/>
            <person name="Edsinger-Gonzales E."/>
            <person name="Havlak P."/>
            <person name="Hellsten U."/>
            <person name="Kuo D.H."/>
            <person name="Larsson T."/>
            <person name="Lv J."/>
            <person name="Arendt D."/>
            <person name="Savage R."/>
            <person name="Osoegawa K."/>
            <person name="de Jong P."/>
            <person name="Grimwood J."/>
            <person name="Chapman J.A."/>
            <person name="Shapiro H."/>
            <person name="Aerts A."/>
            <person name="Otillar R.P."/>
            <person name="Terry A.Y."/>
            <person name="Boore J.L."/>
            <person name="Grigoriev I.V."/>
            <person name="Lindberg D.R."/>
            <person name="Seaver E.C."/>
            <person name="Weisblat D.A."/>
            <person name="Putnam N.H."/>
            <person name="Rokhsar D.S."/>
        </authorList>
    </citation>
    <scope>NUCLEOTIDE SEQUENCE</scope>
</reference>
<dbReference type="EMBL" id="AMQM01004268">
    <property type="status" value="NOT_ANNOTATED_CDS"/>
    <property type="molecule type" value="Genomic_DNA"/>
</dbReference>
<accession>T1F5H4</accession>
<evidence type="ECO:0000256" key="3">
    <source>
        <dbReference type="ARBA" id="ARBA00023242"/>
    </source>
</evidence>
<feature type="region of interest" description="Disordered" evidence="4">
    <location>
        <begin position="566"/>
        <end position="692"/>
    </location>
</feature>
<protein>
    <submittedName>
        <fullName evidence="5 6">Uncharacterized protein</fullName>
    </submittedName>
</protein>
<dbReference type="GO" id="GO:0006974">
    <property type="term" value="P:DNA damage response"/>
    <property type="evidence" value="ECO:0007669"/>
    <property type="project" value="UniProtKB-KW"/>
</dbReference>
<name>T1F5H4_HELRO</name>
<feature type="compositionally biased region" description="Low complexity" evidence="4">
    <location>
        <begin position="133"/>
        <end position="153"/>
    </location>
</feature>
<feature type="compositionally biased region" description="Acidic residues" evidence="4">
    <location>
        <begin position="577"/>
        <end position="586"/>
    </location>
</feature>
<comment type="subcellular location">
    <subcellularLocation>
        <location evidence="1">Nucleus</location>
    </subcellularLocation>
</comment>
<dbReference type="Proteomes" id="UP000015101">
    <property type="component" value="Unassembled WGS sequence"/>
</dbReference>
<reference evidence="7" key="1">
    <citation type="submission" date="2012-12" db="EMBL/GenBank/DDBJ databases">
        <authorList>
            <person name="Hellsten U."/>
            <person name="Grimwood J."/>
            <person name="Chapman J.A."/>
            <person name="Shapiro H."/>
            <person name="Aerts A."/>
            <person name="Otillar R.P."/>
            <person name="Terry A.Y."/>
            <person name="Boore J.L."/>
            <person name="Simakov O."/>
            <person name="Marletaz F."/>
            <person name="Cho S.-J."/>
            <person name="Edsinger-Gonzales E."/>
            <person name="Havlak P."/>
            <person name="Kuo D.-H."/>
            <person name="Larsson T."/>
            <person name="Lv J."/>
            <person name="Arendt D."/>
            <person name="Savage R."/>
            <person name="Osoegawa K."/>
            <person name="de Jong P."/>
            <person name="Lindberg D.R."/>
            <person name="Seaver E.C."/>
            <person name="Weisblat D.A."/>
            <person name="Putnam N.H."/>
            <person name="Grigoriev I.V."/>
            <person name="Rokhsar D.S."/>
        </authorList>
    </citation>
    <scope>NUCLEOTIDE SEQUENCE</scope>
</reference>
<dbReference type="GO" id="GO:0005634">
    <property type="term" value="C:nucleus"/>
    <property type="evidence" value="ECO:0007669"/>
    <property type="project" value="UniProtKB-SubCell"/>
</dbReference>
<keyword evidence="2" id="KW-0227">DNA damage</keyword>
<dbReference type="PANTHER" id="PTHR23196:SF1">
    <property type="entry name" value="PAX-INTERACTING PROTEIN 1"/>
    <property type="match status" value="1"/>
</dbReference>
<dbReference type="CTD" id="20204073"/>
<dbReference type="InParanoid" id="T1F5H4"/>
<evidence type="ECO:0000313" key="5">
    <source>
        <dbReference type="EMBL" id="ESO04192.1"/>
    </source>
</evidence>
<evidence type="ECO:0000256" key="1">
    <source>
        <dbReference type="ARBA" id="ARBA00004123"/>
    </source>
</evidence>
<feature type="region of interest" description="Disordered" evidence="4">
    <location>
        <begin position="124"/>
        <end position="153"/>
    </location>
</feature>
<dbReference type="EnsemblMetazoa" id="HelroT172540">
    <property type="protein sequence ID" value="HelroP172540"/>
    <property type="gene ID" value="HelroG172540"/>
</dbReference>
<gene>
    <name evidence="6" type="primary">20204073</name>
    <name evidence="5" type="ORF">HELRODRAFT_172540</name>
</gene>
<dbReference type="KEGG" id="hro:HELRODRAFT_172540"/>
<feature type="compositionally biased region" description="Basic residues" evidence="4">
    <location>
        <begin position="593"/>
        <end position="620"/>
    </location>
</feature>
<evidence type="ECO:0000256" key="2">
    <source>
        <dbReference type="ARBA" id="ARBA00022763"/>
    </source>
</evidence>
<dbReference type="EMBL" id="KB096502">
    <property type="protein sequence ID" value="ESO04192.1"/>
    <property type="molecule type" value="Genomic_DNA"/>
</dbReference>
<dbReference type="GeneID" id="20204073"/>
<feature type="compositionally biased region" description="Basic and acidic residues" evidence="4">
    <location>
        <begin position="566"/>
        <end position="576"/>
    </location>
</feature>
<evidence type="ECO:0000313" key="6">
    <source>
        <dbReference type="EnsemblMetazoa" id="HelroP172540"/>
    </source>
</evidence>
<proteinExistence type="predicted"/>
<reference evidence="6" key="3">
    <citation type="submission" date="2015-06" db="UniProtKB">
        <authorList>
            <consortium name="EnsemblMetazoa"/>
        </authorList>
    </citation>
    <scope>IDENTIFICATION</scope>
</reference>
<evidence type="ECO:0000313" key="7">
    <source>
        <dbReference type="Proteomes" id="UP000015101"/>
    </source>
</evidence>
<keyword evidence="3" id="KW-0539">Nucleus</keyword>
<keyword evidence="7" id="KW-1185">Reference proteome</keyword>
<feature type="compositionally biased region" description="Basic and acidic residues" evidence="4">
    <location>
        <begin position="268"/>
        <end position="302"/>
    </location>
</feature>